<dbReference type="OrthoDB" id="1817080at2"/>
<evidence type="ECO:0000313" key="8">
    <source>
        <dbReference type="EMBL" id="TCS81036.1"/>
    </source>
</evidence>
<evidence type="ECO:0000313" key="9">
    <source>
        <dbReference type="Proteomes" id="UP000295788"/>
    </source>
</evidence>
<evidence type="ECO:0000259" key="6">
    <source>
        <dbReference type="Pfam" id="PF25954"/>
    </source>
</evidence>
<keyword evidence="4" id="KW-0472">Membrane</keyword>
<dbReference type="InterPro" id="IPR059052">
    <property type="entry name" value="HH_YbhG-like"/>
</dbReference>
<feature type="region of interest" description="Disordered" evidence="3">
    <location>
        <begin position="459"/>
        <end position="482"/>
    </location>
</feature>
<evidence type="ECO:0000256" key="4">
    <source>
        <dbReference type="SAM" id="Phobius"/>
    </source>
</evidence>
<dbReference type="Gene3D" id="1.20.1600.10">
    <property type="entry name" value="Outer membrane efflux proteins (OEP)"/>
    <property type="match status" value="1"/>
</dbReference>
<keyword evidence="9" id="KW-1185">Reference proteome</keyword>
<dbReference type="InterPro" id="IPR058792">
    <property type="entry name" value="Beta-barrel_RND_2"/>
</dbReference>
<proteinExistence type="predicted"/>
<keyword evidence="4" id="KW-1133">Transmembrane helix</keyword>
<dbReference type="Gene3D" id="2.40.50.100">
    <property type="match status" value="1"/>
</dbReference>
<reference evidence="8 9" key="1">
    <citation type="submission" date="2019-03" db="EMBL/GenBank/DDBJ databases">
        <title>Genomic Encyclopedia of Type Strains, Phase IV (KMG-IV): sequencing the most valuable type-strain genomes for metagenomic binning, comparative biology and taxonomic classification.</title>
        <authorList>
            <person name="Goeker M."/>
        </authorList>
    </citation>
    <scope>NUCLEOTIDE SEQUENCE [LARGE SCALE GENOMIC DNA]</scope>
    <source>
        <strain evidence="8 9">DSM 23802</strain>
    </source>
</reference>
<protein>
    <submittedName>
        <fullName evidence="8">HlyD family secretion protein</fullName>
    </submittedName>
</protein>
<feature type="domain" description="Multidrug resistance protein MdtA-like C-terminal permuted SH3" evidence="7">
    <location>
        <begin position="394"/>
        <end position="449"/>
    </location>
</feature>
<keyword evidence="2" id="KW-0175">Coiled coil</keyword>
<dbReference type="PRINTS" id="PR01490">
    <property type="entry name" value="RTXTOXIND"/>
</dbReference>
<feature type="transmembrane region" description="Helical" evidence="4">
    <location>
        <begin position="32"/>
        <end position="50"/>
    </location>
</feature>
<dbReference type="GO" id="GO:0030313">
    <property type="term" value="C:cell envelope"/>
    <property type="evidence" value="ECO:0007669"/>
    <property type="project" value="UniProtKB-SubCell"/>
</dbReference>
<name>A0A4R3KCS7_9BACI</name>
<feature type="domain" description="YbhG-like alpha-helical hairpin" evidence="5">
    <location>
        <begin position="121"/>
        <end position="248"/>
    </location>
</feature>
<sequence>MLKQLFSKNKQEIENGESDDLINFRKKRQKKIVIITFVLIAVFAGGVYGYQRLSAPKPTNQAVRLIPVQKGDVTETISATGTVQATKRVVLNFPNGSGKITAVNVKVGDQVKAGQVLATVDSSSLSTQVKTAQANLSAAKARLEEMKKGASAEEIAVKQQSVNKAKLSLDIAKSNYEEQKKLYSEGKIDQLQLEQAKNNVDQAQANYNLEVAQLNQLKSPPKSSELQSAQASVDQAYYQLQQAQIDLANATLKAPMDGVIVEVNGEVGEIPSSGGGSNNGSTGNSSLSNSTSSGSSKSSGFIVMDNSNSGELEVISQVSQNDIGKVKIGMNATFTTTSFEGKKFTGKVTAISPEATTQSGVTTYSVKLSVDNKEQLLMPGMTVNTTITVGTHTNTLFVPAAALKEQNGKMGVMVQTTNGQSRFQEVTIGYYSTDKVEILSGLKEGDQVVLTFQLPSSTNNQRSNQFRLPGTGDNRNPLRGDR</sequence>
<feature type="compositionally biased region" description="Low complexity" evidence="3">
    <location>
        <begin position="279"/>
        <end position="300"/>
    </location>
</feature>
<dbReference type="Pfam" id="PF25954">
    <property type="entry name" value="Beta-barrel_RND_2"/>
    <property type="match status" value="1"/>
</dbReference>
<dbReference type="Pfam" id="PF25881">
    <property type="entry name" value="HH_YBHG"/>
    <property type="match status" value="1"/>
</dbReference>
<feature type="domain" description="CusB-like beta-barrel" evidence="6">
    <location>
        <begin position="316"/>
        <end position="388"/>
    </location>
</feature>
<dbReference type="SUPFAM" id="SSF51230">
    <property type="entry name" value="Single hybrid motif"/>
    <property type="match status" value="1"/>
</dbReference>
<keyword evidence="4" id="KW-0812">Transmembrane</keyword>
<dbReference type="EMBL" id="SMAB01000014">
    <property type="protein sequence ID" value="TCS81036.1"/>
    <property type="molecule type" value="Genomic_DNA"/>
</dbReference>
<dbReference type="InterPro" id="IPR050465">
    <property type="entry name" value="UPF0194_transport"/>
</dbReference>
<dbReference type="Pfam" id="PF25967">
    <property type="entry name" value="RND-MFP_C"/>
    <property type="match status" value="1"/>
</dbReference>
<dbReference type="Gene3D" id="2.40.30.170">
    <property type="match status" value="1"/>
</dbReference>
<comment type="subcellular location">
    <subcellularLocation>
        <location evidence="1">Cell envelope</location>
    </subcellularLocation>
</comment>
<comment type="caution">
    <text evidence="8">The sequence shown here is derived from an EMBL/GenBank/DDBJ whole genome shotgun (WGS) entry which is preliminary data.</text>
</comment>
<organism evidence="8 9">
    <name type="scientific">Tepidibacillus fermentans</name>
    <dbReference type="NCBI Taxonomy" id="1281767"/>
    <lineage>
        <taxon>Bacteria</taxon>
        <taxon>Bacillati</taxon>
        <taxon>Bacillota</taxon>
        <taxon>Bacilli</taxon>
        <taxon>Bacillales</taxon>
        <taxon>Bacillaceae</taxon>
        <taxon>Tepidibacillus</taxon>
    </lineage>
</organism>
<dbReference type="InterPro" id="IPR058627">
    <property type="entry name" value="MdtA-like_C"/>
</dbReference>
<dbReference type="SUPFAM" id="SSF56954">
    <property type="entry name" value="Outer membrane efflux proteins (OEP)"/>
    <property type="match status" value="1"/>
</dbReference>
<feature type="region of interest" description="Disordered" evidence="3">
    <location>
        <begin position="270"/>
        <end position="302"/>
    </location>
</feature>
<dbReference type="SUPFAM" id="SSF111369">
    <property type="entry name" value="HlyD-like secretion proteins"/>
    <property type="match status" value="1"/>
</dbReference>
<dbReference type="PANTHER" id="PTHR32347">
    <property type="entry name" value="EFFLUX SYSTEM COMPONENT YKNX-RELATED"/>
    <property type="match status" value="1"/>
</dbReference>
<dbReference type="AlphaFoldDB" id="A0A4R3KCS7"/>
<evidence type="ECO:0000259" key="5">
    <source>
        <dbReference type="Pfam" id="PF25881"/>
    </source>
</evidence>
<evidence type="ECO:0000256" key="1">
    <source>
        <dbReference type="ARBA" id="ARBA00004196"/>
    </source>
</evidence>
<dbReference type="InterPro" id="IPR011053">
    <property type="entry name" value="Single_hybrid_motif"/>
</dbReference>
<evidence type="ECO:0000259" key="7">
    <source>
        <dbReference type="Pfam" id="PF25967"/>
    </source>
</evidence>
<accession>A0A4R3KCS7</accession>
<dbReference type="Gene3D" id="2.40.420.20">
    <property type="match status" value="1"/>
</dbReference>
<gene>
    <name evidence="8" type="ORF">EDD72_11413</name>
</gene>
<dbReference type="Proteomes" id="UP000295788">
    <property type="component" value="Unassembled WGS sequence"/>
</dbReference>
<dbReference type="RefSeq" id="WP_132769462.1">
    <property type="nucleotide sequence ID" value="NZ_SMAB01000014.1"/>
</dbReference>
<evidence type="ECO:0000256" key="2">
    <source>
        <dbReference type="ARBA" id="ARBA00023054"/>
    </source>
</evidence>
<evidence type="ECO:0000256" key="3">
    <source>
        <dbReference type="SAM" id="MobiDB-lite"/>
    </source>
</evidence>